<comment type="caution">
    <text evidence="1">The sequence shown here is derived from an EMBL/GenBank/DDBJ whole genome shotgun (WGS) entry which is preliminary data.</text>
</comment>
<reference evidence="1 2" key="1">
    <citation type="journal article" date="2021" name="BMC Genomics">
        <title>Datura genome reveals duplications of psychoactive alkaloid biosynthetic genes and high mutation rate following tissue culture.</title>
        <authorList>
            <person name="Rajewski A."/>
            <person name="Carter-House D."/>
            <person name="Stajich J."/>
            <person name="Litt A."/>
        </authorList>
    </citation>
    <scope>NUCLEOTIDE SEQUENCE [LARGE SCALE GENOMIC DNA]</scope>
    <source>
        <strain evidence="1">AR-01</strain>
    </source>
</reference>
<name>A0ABS8SVZ3_DATST</name>
<organism evidence="1 2">
    <name type="scientific">Datura stramonium</name>
    <name type="common">Jimsonweed</name>
    <name type="synonym">Common thornapple</name>
    <dbReference type="NCBI Taxonomy" id="4076"/>
    <lineage>
        <taxon>Eukaryota</taxon>
        <taxon>Viridiplantae</taxon>
        <taxon>Streptophyta</taxon>
        <taxon>Embryophyta</taxon>
        <taxon>Tracheophyta</taxon>
        <taxon>Spermatophyta</taxon>
        <taxon>Magnoliopsida</taxon>
        <taxon>eudicotyledons</taxon>
        <taxon>Gunneridae</taxon>
        <taxon>Pentapetalae</taxon>
        <taxon>asterids</taxon>
        <taxon>lamiids</taxon>
        <taxon>Solanales</taxon>
        <taxon>Solanaceae</taxon>
        <taxon>Solanoideae</taxon>
        <taxon>Datureae</taxon>
        <taxon>Datura</taxon>
    </lineage>
</organism>
<keyword evidence="2" id="KW-1185">Reference proteome</keyword>
<protein>
    <submittedName>
        <fullName evidence="1">Uncharacterized protein</fullName>
    </submittedName>
</protein>
<proteinExistence type="predicted"/>
<evidence type="ECO:0000313" key="1">
    <source>
        <dbReference type="EMBL" id="MCD7463003.1"/>
    </source>
</evidence>
<evidence type="ECO:0000313" key="2">
    <source>
        <dbReference type="Proteomes" id="UP000823775"/>
    </source>
</evidence>
<sequence>MGEGDFSANEKGIEMRVLPCSLFSGSLLKKKMRRRGRSGLCGVARRVAGFEGRKWRFGRRRRGSVGEVMGEEEEGEAGGRR</sequence>
<accession>A0ABS8SVZ3</accession>
<dbReference type="EMBL" id="JACEIK010000853">
    <property type="protein sequence ID" value="MCD7463003.1"/>
    <property type="molecule type" value="Genomic_DNA"/>
</dbReference>
<dbReference type="Proteomes" id="UP000823775">
    <property type="component" value="Unassembled WGS sequence"/>
</dbReference>
<gene>
    <name evidence="1" type="ORF">HAX54_049779</name>
</gene>